<dbReference type="SMART" id="SM00507">
    <property type="entry name" value="HNHc"/>
    <property type="match status" value="1"/>
</dbReference>
<dbReference type="EMBL" id="AYYY01000043">
    <property type="protein sequence ID" value="KRM61040.1"/>
    <property type="molecule type" value="Genomic_DNA"/>
</dbReference>
<evidence type="ECO:0000259" key="1">
    <source>
        <dbReference type="SMART" id="SM00507"/>
    </source>
</evidence>
<sequence length="211" mass="24617">MDDILYENGTAFVDGYKFRKDSKSGYYLSTKKIGSTRKRLHVYIWEKYNGEIPKGYQIHHYDENKDHNDISNLMCMTKHEHHMWHSEHDRNKMLPKWNHSLDKARIKAAEWHRSPEGRTQASKTHKGIKIRKKYMVNCLNCGKTFRAARPSAKFCSPDCQSAYRRRSGVDNETRKCVVCGSSFVTNKYSKARTCSRKCAAQLMLQKKASNS</sequence>
<dbReference type="OrthoDB" id="2298708at2"/>
<evidence type="ECO:0000313" key="2">
    <source>
        <dbReference type="EMBL" id="KRM61040.1"/>
    </source>
</evidence>
<dbReference type="AlphaFoldDB" id="A0A0R2A274"/>
<name>A0A0R2A274_9LACO</name>
<protein>
    <recommendedName>
        <fullName evidence="1">HNH nuclease domain-containing protein</fullName>
    </recommendedName>
</protein>
<dbReference type="InterPro" id="IPR044925">
    <property type="entry name" value="His-Me_finger_sf"/>
</dbReference>
<dbReference type="Gene3D" id="3.90.75.20">
    <property type="match status" value="1"/>
</dbReference>
<dbReference type="SUPFAM" id="SSF54060">
    <property type="entry name" value="His-Me finger endonucleases"/>
    <property type="match status" value="1"/>
</dbReference>
<evidence type="ECO:0000313" key="3">
    <source>
        <dbReference type="Proteomes" id="UP000051733"/>
    </source>
</evidence>
<keyword evidence="3" id="KW-1185">Reference proteome</keyword>
<dbReference type="PATRIC" id="fig|1423813.3.peg.2298"/>
<dbReference type="STRING" id="1423813.FC26_GL002256"/>
<dbReference type="InterPro" id="IPR003615">
    <property type="entry name" value="HNH_nuc"/>
</dbReference>
<organism evidence="2 3">
    <name type="scientific">Paucilactobacillus vaccinostercus DSM 20634</name>
    <dbReference type="NCBI Taxonomy" id="1423813"/>
    <lineage>
        <taxon>Bacteria</taxon>
        <taxon>Bacillati</taxon>
        <taxon>Bacillota</taxon>
        <taxon>Bacilli</taxon>
        <taxon>Lactobacillales</taxon>
        <taxon>Lactobacillaceae</taxon>
        <taxon>Paucilactobacillus</taxon>
    </lineage>
</organism>
<dbReference type="Proteomes" id="UP000051733">
    <property type="component" value="Unassembled WGS sequence"/>
</dbReference>
<gene>
    <name evidence="2" type="ORF">FC26_GL002256</name>
</gene>
<feature type="domain" description="HNH nuclease" evidence="1">
    <location>
        <begin position="34"/>
        <end position="82"/>
    </location>
</feature>
<dbReference type="RefSeq" id="WP_057779466.1">
    <property type="nucleotide sequence ID" value="NZ_AYYY01000043.1"/>
</dbReference>
<proteinExistence type="predicted"/>
<comment type="caution">
    <text evidence="2">The sequence shown here is derived from an EMBL/GenBank/DDBJ whole genome shotgun (WGS) entry which is preliminary data.</text>
</comment>
<accession>A0A0R2A274</accession>
<reference evidence="2 3" key="1">
    <citation type="journal article" date="2015" name="Genome Announc.">
        <title>Expanding the biotechnology potential of lactobacilli through comparative genomics of 213 strains and associated genera.</title>
        <authorList>
            <person name="Sun Z."/>
            <person name="Harris H.M."/>
            <person name="McCann A."/>
            <person name="Guo C."/>
            <person name="Argimon S."/>
            <person name="Zhang W."/>
            <person name="Yang X."/>
            <person name="Jeffery I.B."/>
            <person name="Cooney J.C."/>
            <person name="Kagawa T.F."/>
            <person name="Liu W."/>
            <person name="Song Y."/>
            <person name="Salvetti E."/>
            <person name="Wrobel A."/>
            <person name="Rasinkangas P."/>
            <person name="Parkhill J."/>
            <person name="Rea M.C."/>
            <person name="O'Sullivan O."/>
            <person name="Ritari J."/>
            <person name="Douillard F.P."/>
            <person name="Paul Ross R."/>
            <person name="Yang R."/>
            <person name="Briner A.E."/>
            <person name="Felis G.E."/>
            <person name="de Vos W.M."/>
            <person name="Barrangou R."/>
            <person name="Klaenhammer T.R."/>
            <person name="Caufield P.W."/>
            <person name="Cui Y."/>
            <person name="Zhang H."/>
            <person name="O'Toole P.W."/>
        </authorList>
    </citation>
    <scope>NUCLEOTIDE SEQUENCE [LARGE SCALE GENOMIC DNA]</scope>
    <source>
        <strain evidence="2 3">DSM 20634</strain>
    </source>
</reference>
<dbReference type="Pfam" id="PF13392">
    <property type="entry name" value="HNH_3"/>
    <property type="match status" value="1"/>
</dbReference>